<dbReference type="RefSeq" id="XP_018318593.1">
    <property type="nucleotide sequence ID" value="XM_018463091.2"/>
</dbReference>
<organism evidence="1 2">
    <name type="scientific">Agrilus planipennis</name>
    <name type="common">Emerald ash borer</name>
    <name type="synonym">Agrilus marcopoli</name>
    <dbReference type="NCBI Taxonomy" id="224129"/>
    <lineage>
        <taxon>Eukaryota</taxon>
        <taxon>Metazoa</taxon>
        <taxon>Ecdysozoa</taxon>
        <taxon>Arthropoda</taxon>
        <taxon>Hexapoda</taxon>
        <taxon>Insecta</taxon>
        <taxon>Pterygota</taxon>
        <taxon>Neoptera</taxon>
        <taxon>Endopterygota</taxon>
        <taxon>Coleoptera</taxon>
        <taxon>Polyphaga</taxon>
        <taxon>Elateriformia</taxon>
        <taxon>Buprestoidea</taxon>
        <taxon>Buprestidae</taxon>
        <taxon>Agrilinae</taxon>
        <taxon>Agrilus</taxon>
    </lineage>
</organism>
<dbReference type="Proteomes" id="UP000192223">
    <property type="component" value="Unplaced"/>
</dbReference>
<dbReference type="OrthoDB" id="548867at2759"/>
<protein>
    <submittedName>
        <fullName evidence="2">Uncharacterized protein LOC108732343 isoform X2</fullName>
    </submittedName>
</protein>
<proteinExistence type="predicted"/>
<sequence length="106" mass="12183">MAILRVLRVPTLSKQNYQRYCSLKTAFQEPIEGASPLEVLLQKINKGELLDDSKQRQVCEKLEQLHEQLESYTPPESGLFTSFFSPKKVIPTVTLNVKVEYILMNL</sequence>
<keyword evidence="1" id="KW-1185">Reference proteome</keyword>
<evidence type="ECO:0000313" key="2">
    <source>
        <dbReference type="RefSeq" id="XP_018318593.1"/>
    </source>
</evidence>
<accession>A0A1W4WEQ1</accession>
<dbReference type="AlphaFoldDB" id="A0A1W4WEQ1"/>
<dbReference type="GeneID" id="108732343"/>
<evidence type="ECO:0000313" key="1">
    <source>
        <dbReference type="Proteomes" id="UP000192223"/>
    </source>
</evidence>
<name>A0A1W4WEQ1_AGRPL</name>
<gene>
    <name evidence="2" type="primary">LOC108732343</name>
</gene>
<reference evidence="2" key="1">
    <citation type="submission" date="2025-08" db="UniProtKB">
        <authorList>
            <consortium name="RefSeq"/>
        </authorList>
    </citation>
    <scope>IDENTIFICATION</scope>
    <source>
        <tissue evidence="2">Entire body</tissue>
    </source>
</reference>